<accession>A0A679DXY3</accession>
<evidence type="ECO:0000313" key="2">
    <source>
        <dbReference type="EMBL" id="BBN20682.1"/>
    </source>
</evidence>
<evidence type="ECO:0000256" key="1">
    <source>
        <dbReference type="SAM" id="MobiDB-lite"/>
    </source>
</evidence>
<gene>
    <name evidence="2" type="ORF">Mp_zg00140</name>
    <name evidence="3" type="ORF">Mp_zg00320</name>
    <name evidence="4" type="ORF">Mp_zg00630</name>
    <name evidence="5" type="ORF">Mp_zg00950</name>
</gene>
<dbReference type="EMBL" id="AP019944">
    <property type="protein sequence ID" value="BBN20701.1"/>
    <property type="molecule type" value="Genomic_DNA"/>
</dbReference>
<proteinExistence type="predicted"/>
<evidence type="ECO:0000313" key="4">
    <source>
        <dbReference type="EMBL" id="BBN20728.1"/>
    </source>
</evidence>
<sequence>MRNGVIAGPPLDAGCWSAWAVAAGEKSAFSGRPMPSRRPRNRSARPSGRDLSGSPARSRRWRSGLFIRPVLKHGPRSLTCMRAGGRQTHVRRK</sequence>
<evidence type="ECO:0000313" key="5">
    <source>
        <dbReference type="EMBL" id="BBN20749.1"/>
    </source>
</evidence>
<reference evidence="5" key="1">
    <citation type="journal article" date="2019" name="Curr. Biol.">
        <title>Chromatin organization in early land plants reveals an ancestral association between H3K27me3, transposons, and constitutive heterochromatin.</title>
        <authorList>
            <person name="Montgomery S.A."/>
            <person name="Tanizawa Y."/>
            <person name="Galik B."/>
            <person name="Wang N."/>
            <person name="Ito T."/>
            <person name="Mochizuki T."/>
            <person name="Akimcheva S."/>
            <person name="Bowman J."/>
            <person name="Cognat V."/>
            <person name="Drouard L."/>
            <person name="Ekker H."/>
            <person name="Houng S."/>
            <person name="Kohchi T."/>
            <person name="Lin S."/>
            <person name="Liu L.D."/>
            <person name="Nakamura Y."/>
            <person name="Valeeva L.R."/>
            <person name="Shakirov E.V."/>
            <person name="Shippen D.E."/>
            <person name="Wei W."/>
            <person name="Yagura M."/>
            <person name="Yamaoka S."/>
            <person name="Yamato K.T."/>
            <person name="Liu C."/>
            <person name="Berger F."/>
        </authorList>
    </citation>
    <scope>NUCLEOTIDE SEQUENCE</scope>
    <source>
        <strain evidence="5">Tak-1</strain>
    </source>
</reference>
<evidence type="ECO:0000313" key="3">
    <source>
        <dbReference type="EMBL" id="BBN20701.1"/>
    </source>
</evidence>
<name>A0A679DXY3_MARPO</name>
<protein>
    <submittedName>
        <fullName evidence="5">Uncharacterized protein</fullName>
    </submittedName>
</protein>
<feature type="region of interest" description="Disordered" evidence="1">
    <location>
        <begin position="27"/>
        <end position="63"/>
    </location>
</feature>
<dbReference type="AlphaFoldDB" id="A0A679DXY3"/>
<dbReference type="EMBL" id="AP019900">
    <property type="protein sequence ID" value="BBN20682.1"/>
    <property type="molecule type" value="Genomic_DNA"/>
</dbReference>
<dbReference type="EMBL" id="AP020173">
    <property type="protein sequence ID" value="BBN20749.1"/>
    <property type="molecule type" value="Genomic_DNA"/>
</dbReference>
<dbReference type="EMBL" id="AP020081">
    <property type="protein sequence ID" value="BBN20728.1"/>
    <property type="molecule type" value="Genomic_DNA"/>
</dbReference>
<organism evidence="5">
    <name type="scientific">Marchantia polymorpha subsp. ruderalis</name>
    <dbReference type="NCBI Taxonomy" id="1480154"/>
    <lineage>
        <taxon>Eukaryota</taxon>
        <taxon>Viridiplantae</taxon>
        <taxon>Streptophyta</taxon>
        <taxon>Embryophyta</taxon>
        <taxon>Marchantiophyta</taxon>
        <taxon>Marchantiopsida</taxon>
        <taxon>Marchantiidae</taxon>
        <taxon>Marchantiales</taxon>
        <taxon>Marchantiaceae</taxon>
        <taxon>Marchantia</taxon>
    </lineage>
</organism>